<gene>
    <name evidence="1" type="ORF">HAX54_043707</name>
</gene>
<dbReference type="EMBL" id="JACEIK010006571">
    <property type="protein sequence ID" value="MCE2055893.1"/>
    <property type="molecule type" value="Genomic_DNA"/>
</dbReference>
<dbReference type="Proteomes" id="UP000823775">
    <property type="component" value="Unassembled WGS sequence"/>
</dbReference>
<evidence type="ECO:0000313" key="2">
    <source>
        <dbReference type="Proteomes" id="UP000823775"/>
    </source>
</evidence>
<sequence>GTAAAVEELLQRSHQGRRFAIMERLTVGPSYQISSHHSRFAAAEIRLVQLTMEGSVMA</sequence>
<proteinExistence type="predicted"/>
<feature type="non-terminal residue" evidence="1">
    <location>
        <position position="1"/>
    </location>
</feature>
<keyword evidence="2" id="KW-1185">Reference proteome</keyword>
<evidence type="ECO:0000313" key="1">
    <source>
        <dbReference type="EMBL" id="MCE2055893.1"/>
    </source>
</evidence>
<comment type="caution">
    <text evidence="1">The sequence shown here is derived from an EMBL/GenBank/DDBJ whole genome shotgun (WGS) entry which is preliminary data.</text>
</comment>
<accession>A0ABS8W5V9</accession>
<protein>
    <submittedName>
        <fullName evidence="1">Uncharacterized protein</fullName>
    </submittedName>
</protein>
<name>A0ABS8W5V9_DATST</name>
<reference evidence="1 2" key="1">
    <citation type="journal article" date="2021" name="BMC Genomics">
        <title>Datura genome reveals duplications of psychoactive alkaloid biosynthetic genes and high mutation rate following tissue culture.</title>
        <authorList>
            <person name="Rajewski A."/>
            <person name="Carter-House D."/>
            <person name="Stajich J."/>
            <person name="Litt A."/>
        </authorList>
    </citation>
    <scope>NUCLEOTIDE SEQUENCE [LARGE SCALE GENOMIC DNA]</scope>
    <source>
        <strain evidence="1">AR-01</strain>
    </source>
</reference>
<organism evidence="1 2">
    <name type="scientific">Datura stramonium</name>
    <name type="common">Jimsonweed</name>
    <name type="synonym">Common thornapple</name>
    <dbReference type="NCBI Taxonomy" id="4076"/>
    <lineage>
        <taxon>Eukaryota</taxon>
        <taxon>Viridiplantae</taxon>
        <taxon>Streptophyta</taxon>
        <taxon>Embryophyta</taxon>
        <taxon>Tracheophyta</taxon>
        <taxon>Spermatophyta</taxon>
        <taxon>Magnoliopsida</taxon>
        <taxon>eudicotyledons</taxon>
        <taxon>Gunneridae</taxon>
        <taxon>Pentapetalae</taxon>
        <taxon>asterids</taxon>
        <taxon>lamiids</taxon>
        <taxon>Solanales</taxon>
        <taxon>Solanaceae</taxon>
        <taxon>Solanoideae</taxon>
        <taxon>Datureae</taxon>
        <taxon>Datura</taxon>
    </lineage>
</organism>